<dbReference type="Pfam" id="PF01556">
    <property type="entry name" value="DnaJ_C"/>
    <property type="match status" value="1"/>
</dbReference>
<evidence type="ECO:0000313" key="4">
    <source>
        <dbReference type="Proteomes" id="UP000178197"/>
    </source>
</evidence>
<dbReference type="Proteomes" id="UP000178197">
    <property type="component" value="Unassembled WGS sequence"/>
</dbReference>
<organism evidence="3 4">
    <name type="scientific">Candidatus Yanofskybacteria bacterium RIFCSPHIGHO2_02_FULL_43_15c</name>
    <dbReference type="NCBI Taxonomy" id="1802679"/>
    <lineage>
        <taxon>Bacteria</taxon>
        <taxon>Candidatus Yanofskyibacteriota</taxon>
    </lineage>
</organism>
<accession>A0A1F8FHA0</accession>
<dbReference type="GO" id="GO:0051082">
    <property type="term" value="F:unfolded protein binding"/>
    <property type="evidence" value="ECO:0007669"/>
    <property type="project" value="InterPro"/>
</dbReference>
<evidence type="ECO:0000259" key="2">
    <source>
        <dbReference type="Pfam" id="PF01556"/>
    </source>
</evidence>
<gene>
    <name evidence="3" type="ORF">A3C71_01850</name>
</gene>
<dbReference type="PANTHER" id="PTHR43096">
    <property type="entry name" value="DNAJ HOMOLOG 1, MITOCHONDRIAL-RELATED"/>
    <property type="match status" value="1"/>
</dbReference>
<sequence length="207" mass="22738">MKNKNFDGLDISKLNRGDLIGVATVADKSFQKPNLDINVEDPEGVLPDDFGEIFQTAIKNILSATGQLKAVSVPGDVRDGGDIFLDLAVSRQEAQKGKYVPLEYQRRIICSQCEGEGSSHWRGTQSKTETINDWNRLVHEKDMPDVQKCLKCEGNGTVTAQRRVEVKLPKDVKEGAVLRVANEGHAPSTGSGQVPGDLFVKVTFRED</sequence>
<dbReference type="Gene3D" id="2.60.260.20">
    <property type="entry name" value="Urease metallochaperone UreE, N-terminal domain"/>
    <property type="match status" value="1"/>
</dbReference>
<name>A0A1F8FHA0_9BACT</name>
<dbReference type="SUPFAM" id="SSF49493">
    <property type="entry name" value="HSP40/DnaJ peptide-binding domain"/>
    <property type="match status" value="1"/>
</dbReference>
<evidence type="ECO:0000313" key="3">
    <source>
        <dbReference type="EMBL" id="OGN12494.1"/>
    </source>
</evidence>
<dbReference type="EMBL" id="MGJT01000017">
    <property type="protein sequence ID" value="OGN12494.1"/>
    <property type="molecule type" value="Genomic_DNA"/>
</dbReference>
<proteinExistence type="predicted"/>
<evidence type="ECO:0000256" key="1">
    <source>
        <dbReference type="ARBA" id="ARBA00023186"/>
    </source>
</evidence>
<feature type="domain" description="Chaperone DnaJ C-terminal" evidence="2">
    <location>
        <begin position="86"/>
        <end position="206"/>
    </location>
</feature>
<comment type="caution">
    <text evidence="3">The sequence shown here is derived from an EMBL/GenBank/DDBJ whole genome shotgun (WGS) entry which is preliminary data.</text>
</comment>
<dbReference type="InterPro" id="IPR002939">
    <property type="entry name" value="DnaJ_C"/>
</dbReference>
<protein>
    <recommendedName>
        <fullName evidence="2">Chaperone DnaJ C-terminal domain-containing protein</fullName>
    </recommendedName>
</protein>
<keyword evidence="1" id="KW-0143">Chaperone</keyword>
<dbReference type="GO" id="GO:0005737">
    <property type="term" value="C:cytoplasm"/>
    <property type="evidence" value="ECO:0007669"/>
    <property type="project" value="TreeGrafter"/>
</dbReference>
<reference evidence="3 4" key="1">
    <citation type="journal article" date="2016" name="Nat. Commun.">
        <title>Thousands of microbial genomes shed light on interconnected biogeochemical processes in an aquifer system.</title>
        <authorList>
            <person name="Anantharaman K."/>
            <person name="Brown C.T."/>
            <person name="Hug L.A."/>
            <person name="Sharon I."/>
            <person name="Castelle C.J."/>
            <person name="Probst A.J."/>
            <person name="Thomas B.C."/>
            <person name="Singh A."/>
            <person name="Wilkins M.J."/>
            <person name="Karaoz U."/>
            <person name="Brodie E.L."/>
            <person name="Williams K.H."/>
            <person name="Hubbard S.S."/>
            <person name="Banfield J.F."/>
        </authorList>
    </citation>
    <scope>NUCLEOTIDE SEQUENCE [LARGE SCALE GENOMIC DNA]</scope>
</reference>
<dbReference type="GO" id="GO:0042026">
    <property type="term" value="P:protein refolding"/>
    <property type="evidence" value="ECO:0007669"/>
    <property type="project" value="TreeGrafter"/>
</dbReference>
<dbReference type="AlphaFoldDB" id="A0A1F8FHA0"/>
<dbReference type="PANTHER" id="PTHR43096:SF52">
    <property type="entry name" value="DNAJ HOMOLOG 1, MITOCHONDRIAL-RELATED"/>
    <property type="match status" value="1"/>
</dbReference>
<dbReference type="InterPro" id="IPR008971">
    <property type="entry name" value="HSP40/DnaJ_pept-bd"/>
</dbReference>